<name>A0ABU2R0V6_9ACTN</name>
<reference evidence="3" key="1">
    <citation type="submission" date="2023-07" db="EMBL/GenBank/DDBJ databases">
        <title>30 novel species of actinomycetes from the DSMZ collection.</title>
        <authorList>
            <person name="Nouioui I."/>
        </authorList>
    </citation>
    <scope>NUCLEOTIDE SEQUENCE [LARGE SCALE GENOMIC DNA]</scope>
    <source>
        <strain evidence="3">DSM 41979</strain>
    </source>
</reference>
<dbReference type="Pfam" id="PF04149">
    <property type="entry name" value="DUF397"/>
    <property type="match status" value="1"/>
</dbReference>
<protein>
    <submittedName>
        <fullName evidence="2">DUF397 domain-containing protein</fullName>
    </submittedName>
</protein>
<sequence>MSPAPQWRTSSYSGNNGGACIQVATNLIALTGAVPVRDSKRPAGGVITVGRDAFSAFIGSVRTGRVTA</sequence>
<gene>
    <name evidence="2" type="ORF">RM698_14485</name>
</gene>
<comment type="caution">
    <text evidence="2">The sequence shown here is derived from an EMBL/GenBank/DDBJ whole genome shotgun (WGS) entry which is preliminary data.</text>
</comment>
<proteinExistence type="predicted"/>
<dbReference type="EMBL" id="JAVRET010000029">
    <property type="protein sequence ID" value="MDT0410260.1"/>
    <property type="molecule type" value="Genomic_DNA"/>
</dbReference>
<dbReference type="Proteomes" id="UP001183610">
    <property type="component" value="Unassembled WGS sequence"/>
</dbReference>
<evidence type="ECO:0000313" key="3">
    <source>
        <dbReference type="Proteomes" id="UP001183610"/>
    </source>
</evidence>
<keyword evidence="3" id="KW-1185">Reference proteome</keyword>
<feature type="domain" description="DUF397" evidence="1">
    <location>
        <begin position="6"/>
        <end position="62"/>
    </location>
</feature>
<dbReference type="RefSeq" id="WP_009068538.1">
    <property type="nucleotide sequence ID" value="NZ_JAVRET010000029.1"/>
</dbReference>
<organism evidence="2 3">
    <name type="scientific">Streptomyces evansiae</name>
    <dbReference type="NCBI Taxonomy" id="3075535"/>
    <lineage>
        <taxon>Bacteria</taxon>
        <taxon>Bacillati</taxon>
        <taxon>Actinomycetota</taxon>
        <taxon>Actinomycetes</taxon>
        <taxon>Kitasatosporales</taxon>
        <taxon>Streptomycetaceae</taxon>
        <taxon>Streptomyces</taxon>
    </lineage>
</organism>
<evidence type="ECO:0000313" key="2">
    <source>
        <dbReference type="EMBL" id="MDT0410260.1"/>
    </source>
</evidence>
<dbReference type="InterPro" id="IPR007278">
    <property type="entry name" value="DUF397"/>
</dbReference>
<accession>A0ABU2R0V6</accession>
<evidence type="ECO:0000259" key="1">
    <source>
        <dbReference type="Pfam" id="PF04149"/>
    </source>
</evidence>